<reference evidence="2 3" key="1">
    <citation type="submission" date="2014-04" db="EMBL/GenBank/DDBJ databases">
        <title>Genome evolution of avian class.</title>
        <authorList>
            <person name="Zhang G."/>
            <person name="Li C."/>
        </authorList>
    </citation>
    <scope>NUCLEOTIDE SEQUENCE [LARGE SCALE GENOMIC DNA]</scope>
    <source>
        <strain evidence="2">BGI_N306</strain>
    </source>
</reference>
<keyword evidence="3" id="KW-1185">Reference proteome</keyword>
<dbReference type="InterPro" id="IPR016186">
    <property type="entry name" value="C-type_lectin-like/link_sf"/>
</dbReference>
<accession>A0A091VAD9</accession>
<dbReference type="PhylomeDB" id="A0A091VAD9"/>
<feature type="non-terminal residue" evidence="2">
    <location>
        <position position="88"/>
    </location>
</feature>
<keyword evidence="1 2" id="KW-0430">Lectin</keyword>
<protein>
    <submittedName>
        <fullName evidence="2">Killer cell lectin-like receptor subfamily G member 1</fullName>
    </submittedName>
</protein>
<dbReference type="AlphaFoldDB" id="A0A091VAD9"/>
<gene>
    <name evidence="2" type="ORF">N306_13074</name>
</gene>
<proteinExistence type="predicted"/>
<feature type="non-terminal residue" evidence="2">
    <location>
        <position position="1"/>
    </location>
</feature>
<dbReference type="InterPro" id="IPR016187">
    <property type="entry name" value="CTDL_fold"/>
</dbReference>
<dbReference type="GO" id="GO:0005886">
    <property type="term" value="C:plasma membrane"/>
    <property type="evidence" value="ECO:0007669"/>
    <property type="project" value="TreeGrafter"/>
</dbReference>
<dbReference type="SUPFAM" id="SSF56436">
    <property type="entry name" value="C-type lectin-like"/>
    <property type="match status" value="1"/>
</dbReference>
<dbReference type="STRING" id="30419.A0A091VAD9"/>
<sequence>ETQGRNGTEEGVMASLLRYFCEPRGESPAACAGCKLCPQEWQLHGNRCYWLSKSSGNWAQGKKSCENRESQLVVLQDTKEKVNSEEKA</sequence>
<name>A0A091VAD9_OPIHO</name>
<dbReference type="PANTHER" id="PTHR46746:SF3">
    <property type="entry name" value="C-TYPE LECTIN DOMAIN-CONTAINING PROTEIN-RELATED"/>
    <property type="match status" value="1"/>
</dbReference>
<dbReference type="InterPro" id="IPR051379">
    <property type="entry name" value="C-type_Lectin_Receptor_IMM"/>
</dbReference>
<evidence type="ECO:0000313" key="2">
    <source>
        <dbReference type="EMBL" id="KFR00069.1"/>
    </source>
</evidence>
<evidence type="ECO:0000313" key="3">
    <source>
        <dbReference type="Proteomes" id="UP000053605"/>
    </source>
</evidence>
<organism evidence="2 3">
    <name type="scientific">Opisthocomus hoazin</name>
    <name type="common">Hoatzin</name>
    <name type="synonym">Phasianus hoazin</name>
    <dbReference type="NCBI Taxonomy" id="30419"/>
    <lineage>
        <taxon>Eukaryota</taxon>
        <taxon>Metazoa</taxon>
        <taxon>Chordata</taxon>
        <taxon>Craniata</taxon>
        <taxon>Vertebrata</taxon>
        <taxon>Euteleostomi</taxon>
        <taxon>Archelosauria</taxon>
        <taxon>Archosauria</taxon>
        <taxon>Dinosauria</taxon>
        <taxon>Saurischia</taxon>
        <taxon>Theropoda</taxon>
        <taxon>Coelurosauria</taxon>
        <taxon>Aves</taxon>
        <taxon>Neognathae</taxon>
        <taxon>Neoaves</taxon>
        <taxon>Opisthocomiformes</taxon>
        <taxon>Opisthocomidae</taxon>
        <taxon>Opisthocomus</taxon>
    </lineage>
</organism>
<dbReference type="Gene3D" id="3.10.100.10">
    <property type="entry name" value="Mannose-Binding Protein A, subunit A"/>
    <property type="match status" value="1"/>
</dbReference>
<evidence type="ECO:0000256" key="1">
    <source>
        <dbReference type="ARBA" id="ARBA00022734"/>
    </source>
</evidence>
<dbReference type="GO" id="GO:0030246">
    <property type="term" value="F:carbohydrate binding"/>
    <property type="evidence" value="ECO:0007669"/>
    <property type="project" value="UniProtKB-KW"/>
</dbReference>
<dbReference type="EMBL" id="KK733823">
    <property type="protein sequence ID" value="KFR00069.1"/>
    <property type="molecule type" value="Genomic_DNA"/>
</dbReference>
<dbReference type="Proteomes" id="UP000053605">
    <property type="component" value="Unassembled WGS sequence"/>
</dbReference>
<keyword evidence="2" id="KW-0675">Receptor</keyword>
<dbReference type="PANTHER" id="PTHR46746">
    <property type="entry name" value="KILLER CELL LECTIN-LIKE RECEPTOR SUBFAMILY F MEMBER 2"/>
    <property type="match status" value="1"/>
</dbReference>